<dbReference type="EMBL" id="LAZR01002498">
    <property type="protein sequence ID" value="KKN29281.1"/>
    <property type="molecule type" value="Genomic_DNA"/>
</dbReference>
<reference evidence="1" key="1">
    <citation type="journal article" date="2015" name="Nature">
        <title>Complex archaea that bridge the gap between prokaryotes and eukaryotes.</title>
        <authorList>
            <person name="Spang A."/>
            <person name="Saw J.H."/>
            <person name="Jorgensen S.L."/>
            <person name="Zaremba-Niedzwiedzka K."/>
            <person name="Martijn J."/>
            <person name="Lind A.E."/>
            <person name="van Eijk R."/>
            <person name="Schleper C."/>
            <person name="Guy L."/>
            <person name="Ettema T.J."/>
        </authorList>
    </citation>
    <scope>NUCLEOTIDE SEQUENCE</scope>
</reference>
<sequence>MIEDVKPQVGDFNLDFFTLNVACLDLLYPILFGEAGIDWHDNLGSDVFYICPEFYDDCKLN</sequence>
<protein>
    <submittedName>
        <fullName evidence="1">Uncharacterized protein</fullName>
    </submittedName>
</protein>
<accession>A0A0F9RWK6</accession>
<comment type="caution">
    <text evidence="1">The sequence shown here is derived from an EMBL/GenBank/DDBJ whole genome shotgun (WGS) entry which is preliminary data.</text>
</comment>
<name>A0A0F9RWK6_9ZZZZ</name>
<dbReference type="AlphaFoldDB" id="A0A0F9RWK6"/>
<organism evidence="1">
    <name type="scientific">marine sediment metagenome</name>
    <dbReference type="NCBI Taxonomy" id="412755"/>
    <lineage>
        <taxon>unclassified sequences</taxon>
        <taxon>metagenomes</taxon>
        <taxon>ecological metagenomes</taxon>
    </lineage>
</organism>
<evidence type="ECO:0000313" key="1">
    <source>
        <dbReference type="EMBL" id="KKN29281.1"/>
    </source>
</evidence>
<proteinExistence type="predicted"/>
<gene>
    <name evidence="1" type="ORF">LCGC14_0845870</name>
</gene>